<proteinExistence type="predicted"/>
<reference evidence="1" key="1">
    <citation type="submission" date="2009-07" db="EMBL/GenBank/DDBJ databases">
        <authorList>
            <person name="Weinstock G."/>
            <person name="Sodergren E."/>
            <person name="Clifton S."/>
            <person name="Fulton L."/>
            <person name="Fulton B."/>
            <person name="Courtney L."/>
            <person name="Fronick C."/>
            <person name="Harrison M."/>
            <person name="Strong C."/>
            <person name="Farmer C."/>
            <person name="Delahaunty K."/>
            <person name="Markovic C."/>
            <person name="Hall O."/>
            <person name="Minx P."/>
            <person name="Tomlinson C."/>
            <person name="Mitreva M."/>
            <person name="Nelson J."/>
            <person name="Hou S."/>
            <person name="Wollam A."/>
            <person name="Pepin K.H."/>
            <person name="Johnson M."/>
            <person name="Bhonagiri V."/>
            <person name="Nash W.E."/>
            <person name="Warren W."/>
            <person name="Chinwalla A."/>
            <person name="Mardis E.R."/>
            <person name="Wilson R.K."/>
        </authorList>
    </citation>
    <scope>NUCLEOTIDE SEQUENCE [LARGE SCALE GENOMIC DNA]</scope>
    <source>
        <strain evidence="1">DSM 14469</strain>
    </source>
</reference>
<accession>C6LBE5</accession>
<protein>
    <submittedName>
        <fullName evidence="1">Uncharacterized protein</fullName>
    </submittedName>
</protein>
<dbReference type="Proteomes" id="UP000005561">
    <property type="component" value="Unassembled WGS sequence"/>
</dbReference>
<dbReference type="AlphaFoldDB" id="C6LBE5"/>
<sequence length="49" mass="5541">MSSPLIFFLSVFQNLLLLSDNPRIFSQILTKTHLCKKSSGDISHSKYIA</sequence>
<name>C6LBE5_9FIRM</name>
<gene>
    <name evidence="1" type="ORF">BRYFOR_05941</name>
</gene>
<evidence type="ECO:0000313" key="2">
    <source>
        <dbReference type="Proteomes" id="UP000005561"/>
    </source>
</evidence>
<keyword evidence="2" id="KW-1185">Reference proteome</keyword>
<dbReference type="EMBL" id="ACCL02000003">
    <property type="protein sequence ID" value="EET62277.1"/>
    <property type="molecule type" value="Genomic_DNA"/>
</dbReference>
<organism evidence="1 2">
    <name type="scientific">Marvinbryantia formatexigens DSM 14469</name>
    <dbReference type="NCBI Taxonomy" id="478749"/>
    <lineage>
        <taxon>Bacteria</taxon>
        <taxon>Bacillati</taxon>
        <taxon>Bacillota</taxon>
        <taxon>Clostridia</taxon>
        <taxon>Lachnospirales</taxon>
        <taxon>Lachnospiraceae</taxon>
        <taxon>Marvinbryantia</taxon>
    </lineage>
</organism>
<comment type="caution">
    <text evidence="1">The sequence shown here is derived from an EMBL/GenBank/DDBJ whole genome shotgun (WGS) entry which is preliminary data.</text>
</comment>
<evidence type="ECO:0000313" key="1">
    <source>
        <dbReference type="EMBL" id="EET62277.1"/>
    </source>
</evidence>